<protein>
    <submittedName>
        <fullName evidence="3">Eukaryotic translation initiation factor 5B isoform X1</fullName>
    </submittedName>
</protein>
<feature type="compositionally biased region" description="Low complexity" evidence="1">
    <location>
        <begin position="36"/>
        <end position="46"/>
    </location>
</feature>
<evidence type="ECO:0000256" key="1">
    <source>
        <dbReference type="SAM" id="MobiDB-lite"/>
    </source>
</evidence>
<keyword evidence="3" id="KW-0396">Initiation factor</keyword>
<reference evidence="2" key="2">
    <citation type="journal article" date="2016" name="G3 (Bethesda)">
        <title>Genome Evolution in Three Species of Cactophilic Drosophila.</title>
        <authorList>
            <person name="Sanchez-Flores A."/>
            <person name="Penazola F."/>
            <person name="Carpinteyro-Ponce J."/>
            <person name="Nazario-Yepiz N."/>
            <person name="Abreu-Goodger C."/>
            <person name="Machado C.A."/>
            <person name="Markow T.A."/>
        </authorList>
    </citation>
    <scope>NUCLEOTIDE SEQUENCE [LARGE SCALE GENOMIC DNA]</scope>
</reference>
<feature type="region of interest" description="Disordered" evidence="1">
    <location>
        <begin position="1"/>
        <end position="349"/>
    </location>
</feature>
<dbReference type="GeneID" id="108619658"/>
<feature type="compositionally biased region" description="Basic residues" evidence="1">
    <location>
        <begin position="339"/>
        <end position="349"/>
    </location>
</feature>
<reference evidence="2" key="1">
    <citation type="journal article" date="1997" name="Nucleic Acids Res.">
        <title>tRNAscan-SE: a program for improved detection of transfer RNA genes in genomic sequence.</title>
        <authorList>
            <person name="Lowe T.M."/>
            <person name="Eddy S.R."/>
        </authorList>
    </citation>
    <scope>NUCLEOTIDE SEQUENCE [LARGE SCALE GENOMIC DNA]</scope>
</reference>
<feature type="compositionally biased region" description="Basic residues" evidence="1">
    <location>
        <begin position="161"/>
        <end position="171"/>
    </location>
</feature>
<feature type="compositionally biased region" description="Basic and acidic residues" evidence="1">
    <location>
        <begin position="570"/>
        <end position="590"/>
    </location>
</feature>
<feature type="compositionally biased region" description="Basic residues" evidence="1">
    <location>
        <begin position="243"/>
        <end position="261"/>
    </location>
</feature>
<feature type="compositionally biased region" description="Basic residues" evidence="1">
    <location>
        <begin position="272"/>
        <end position="282"/>
    </location>
</feature>
<feature type="compositionally biased region" description="Polar residues" evidence="1">
    <location>
        <begin position="409"/>
        <end position="428"/>
    </location>
</feature>
<sequence length="788" mass="86699">MDLFDMVRAAPPPPAEGEKNEAEVDSDASPKVKAFSPSSSPMPMTPLFNLEDSDTETIPRSPLVEDATTPPPLIISLDIDDENTEDGGSRAKNKTKLQASKRTSLKKTYKDSDEDSDKTDDFDSDDSEDEVKKKNNVKGIDSDNYSDSSSGISDDEEDEKKKKKNLKQKNQKQKEEDEEEEEDQEDLLQIQPRKTKGEQKMFTDATAASKKQTGKKASTTGVRRCMVRIKRLTQSQIDYHTNAKGKGKGKGQTKAKAKAKPKATEKKGKGKDIKHKKPRKRQASISDCSSVESSPSSAKKPKSSKAKVHVKVPFQQNGSTPRSSLNTSRVHTPPPSLKKSPKRLKPLKASKAMIKKYGSRFFNCYVKMKRLKDPDVSSTSKRAKRKSKSNLSVSFSEAVEILGSKPRKSSSIAGALKQTTNLNSSVPTRLQRVDATGNVLEDIELKPDTVLKSSNSSGGQRKRGRQPACNGGKRNGNKLKRQAVRVPVTDLASLRIDDSQDEEEPVDNDAGEEYIVPNDMPTCKTSGVHRSYTPTPQKRVAVVTTTVSDVEDADESQPQCKMKKTAASENKNKKEEKAESEDEKKEADETKDSDETDTELEKEQPSPEKPQKAKQPEQSDSSNSSPLLTVLTDDVTTDDILEIQASMEDVRELHTPPSRQDTPLLSLPSSATNNRDQRSESPESESSFKSADDLESSVAIEQTSSVQSASPGRQANTSDSFVDDQSTSRAGTPSTRGENQQSMYAPIIDMPNLDDDLGPIIEPNFQMANSLNSNSRLTMEDILTVFET</sequence>
<feature type="compositionally biased region" description="Polar residues" evidence="1">
    <location>
        <begin position="657"/>
        <end position="674"/>
    </location>
</feature>
<reference evidence="3" key="3">
    <citation type="submission" date="2025-08" db="UniProtKB">
        <authorList>
            <consortium name="RefSeq"/>
        </authorList>
    </citation>
    <scope>IDENTIFICATION</scope>
    <source>
        <tissue evidence="3">Whole organism</tissue>
    </source>
</reference>
<accession>A0ABM1PX97</accession>
<dbReference type="GO" id="GO:0003743">
    <property type="term" value="F:translation initiation factor activity"/>
    <property type="evidence" value="ECO:0007669"/>
    <property type="project" value="UniProtKB-KW"/>
</dbReference>
<feature type="compositionally biased region" description="Low complexity" evidence="1">
    <location>
        <begin position="283"/>
        <end position="298"/>
    </location>
</feature>
<feature type="compositionally biased region" description="Low complexity" evidence="1">
    <location>
        <begin position="142"/>
        <end position="152"/>
    </location>
</feature>
<keyword evidence="2" id="KW-1185">Reference proteome</keyword>
<keyword evidence="3" id="KW-0648">Protein biosynthesis</keyword>
<dbReference type="RefSeq" id="XP_017871833.1">
    <property type="nucleotide sequence ID" value="XM_018016344.1"/>
</dbReference>
<organism evidence="2 3">
    <name type="scientific">Drosophila arizonae</name>
    <name type="common">Fruit fly</name>
    <dbReference type="NCBI Taxonomy" id="7263"/>
    <lineage>
        <taxon>Eukaryota</taxon>
        <taxon>Metazoa</taxon>
        <taxon>Ecdysozoa</taxon>
        <taxon>Arthropoda</taxon>
        <taxon>Hexapoda</taxon>
        <taxon>Insecta</taxon>
        <taxon>Pterygota</taxon>
        <taxon>Neoptera</taxon>
        <taxon>Endopterygota</taxon>
        <taxon>Diptera</taxon>
        <taxon>Brachycera</taxon>
        <taxon>Muscomorpha</taxon>
        <taxon>Ephydroidea</taxon>
        <taxon>Drosophilidae</taxon>
        <taxon>Drosophila</taxon>
    </lineage>
</organism>
<feature type="compositionally biased region" description="Polar residues" evidence="1">
    <location>
        <begin position="314"/>
        <end position="330"/>
    </location>
</feature>
<proteinExistence type="predicted"/>
<feature type="compositionally biased region" description="Acidic residues" evidence="1">
    <location>
        <begin position="176"/>
        <end position="186"/>
    </location>
</feature>
<evidence type="ECO:0000313" key="2">
    <source>
        <dbReference type="Proteomes" id="UP000694904"/>
    </source>
</evidence>
<feature type="compositionally biased region" description="Acidic residues" evidence="1">
    <location>
        <begin position="112"/>
        <end position="129"/>
    </location>
</feature>
<dbReference type="Proteomes" id="UP000694904">
    <property type="component" value="Chromosome X"/>
</dbReference>
<gene>
    <name evidence="3" type="primary">LOC108619658</name>
</gene>
<evidence type="ECO:0000313" key="3">
    <source>
        <dbReference type="RefSeq" id="XP_017871833.1"/>
    </source>
</evidence>
<name>A0ABM1PX97_DROAR</name>
<feature type="compositionally biased region" description="Polar residues" evidence="1">
    <location>
        <begin position="699"/>
        <end position="743"/>
    </location>
</feature>
<feature type="compositionally biased region" description="Basic and acidic residues" evidence="1">
    <location>
        <begin position="262"/>
        <end position="271"/>
    </location>
</feature>
<feature type="compositionally biased region" description="Basic and acidic residues" evidence="1">
    <location>
        <begin position="599"/>
        <end position="617"/>
    </location>
</feature>
<feature type="region of interest" description="Disordered" evidence="1">
    <location>
        <begin position="405"/>
        <end position="746"/>
    </location>
</feature>
<feature type="compositionally biased region" description="Acidic residues" evidence="1">
    <location>
        <begin position="499"/>
        <end position="512"/>
    </location>
</feature>
<feature type="compositionally biased region" description="Basic residues" evidence="1">
    <location>
        <begin position="299"/>
        <end position="310"/>
    </location>
</feature>
<feature type="compositionally biased region" description="Polar residues" evidence="1">
    <location>
        <begin position="209"/>
        <end position="221"/>
    </location>
</feature>